<evidence type="ECO:0000313" key="3">
    <source>
        <dbReference type="EMBL" id="SHE57579.1"/>
    </source>
</evidence>
<dbReference type="SUPFAM" id="SSF46785">
    <property type="entry name" value="Winged helix' DNA-binding domain"/>
    <property type="match status" value="1"/>
</dbReference>
<dbReference type="GO" id="GO:0003677">
    <property type="term" value="F:DNA binding"/>
    <property type="evidence" value="ECO:0007669"/>
    <property type="project" value="UniProtKB-KW"/>
</dbReference>
<dbReference type="RefSeq" id="WP_072789517.1">
    <property type="nucleotide sequence ID" value="NZ_FQUL01000011.1"/>
</dbReference>
<dbReference type="EMBL" id="FQUL01000011">
    <property type="protein sequence ID" value="SHE57579.1"/>
    <property type="molecule type" value="Genomic_DNA"/>
</dbReference>
<evidence type="ECO:0000313" key="4">
    <source>
        <dbReference type="Proteomes" id="UP000184295"/>
    </source>
</evidence>
<keyword evidence="4" id="KW-1185">Reference proteome</keyword>
<dbReference type="InterPro" id="IPR039422">
    <property type="entry name" value="MarR/SlyA-like"/>
</dbReference>
<dbReference type="InterPro" id="IPR000835">
    <property type="entry name" value="HTH_MarR-typ"/>
</dbReference>
<name>A0A1M4ULI3_9ACTN</name>
<dbReference type="SMART" id="SM00347">
    <property type="entry name" value="HTH_MARR"/>
    <property type="match status" value="1"/>
</dbReference>
<evidence type="ECO:0000256" key="1">
    <source>
        <dbReference type="SAM" id="MobiDB-lite"/>
    </source>
</evidence>
<dbReference type="AlphaFoldDB" id="A0A1M4ULI3"/>
<dbReference type="InterPro" id="IPR036390">
    <property type="entry name" value="WH_DNA-bd_sf"/>
</dbReference>
<dbReference type="OrthoDB" id="8635520at2"/>
<dbReference type="PRINTS" id="PR00598">
    <property type="entry name" value="HTHMARR"/>
</dbReference>
<keyword evidence="3" id="KW-0238">DNA-binding</keyword>
<dbReference type="Pfam" id="PF01047">
    <property type="entry name" value="MarR"/>
    <property type="match status" value="1"/>
</dbReference>
<dbReference type="PANTHER" id="PTHR33164:SF99">
    <property type="entry name" value="MARR FAMILY REGULATORY PROTEIN"/>
    <property type="match status" value="1"/>
</dbReference>
<dbReference type="Gene3D" id="1.10.10.10">
    <property type="entry name" value="Winged helix-like DNA-binding domain superfamily/Winged helix DNA-binding domain"/>
    <property type="match status" value="1"/>
</dbReference>
<protein>
    <submittedName>
        <fullName evidence="3">DNA-binding transcriptional regulator, MarR family</fullName>
    </submittedName>
</protein>
<gene>
    <name evidence="3" type="ORF">SAMN02745225_01018</name>
</gene>
<dbReference type="STRING" id="1121881.SAMN02745225_01018"/>
<sequence length="178" mass="20455">MTERLWLSQEQLLTWTNFLAASQLIEQRVDSQLRHDFDFSHSEYEILVRLSQAEDHTMRMGRLAQLTIINKSALTYKISNLSKKGLIDKVPCKDDARGLNVVLTKEGERLLHEIAPSHVKTVREVLIDQLSPTELEALHKISEKLLEQFSSTPQCEGDRALKLQKGHKDKEQPRKDAT</sequence>
<dbReference type="Proteomes" id="UP000184295">
    <property type="component" value="Unassembled WGS sequence"/>
</dbReference>
<feature type="region of interest" description="Disordered" evidence="1">
    <location>
        <begin position="157"/>
        <end position="178"/>
    </location>
</feature>
<reference evidence="4" key="1">
    <citation type="submission" date="2016-11" db="EMBL/GenBank/DDBJ databases">
        <authorList>
            <person name="Varghese N."/>
            <person name="Submissions S."/>
        </authorList>
    </citation>
    <scope>NUCLEOTIDE SEQUENCE [LARGE SCALE GENOMIC DNA]</scope>
    <source>
        <strain evidence="4">DSM 19514</strain>
    </source>
</reference>
<evidence type="ECO:0000259" key="2">
    <source>
        <dbReference type="PROSITE" id="PS50995"/>
    </source>
</evidence>
<proteinExistence type="predicted"/>
<dbReference type="GO" id="GO:0003700">
    <property type="term" value="F:DNA-binding transcription factor activity"/>
    <property type="evidence" value="ECO:0007669"/>
    <property type="project" value="InterPro"/>
</dbReference>
<feature type="domain" description="HTH marR-type" evidence="2">
    <location>
        <begin position="1"/>
        <end position="147"/>
    </location>
</feature>
<dbReference type="PROSITE" id="PS50995">
    <property type="entry name" value="HTH_MARR_2"/>
    <property type="match status" value="1"/>
</dbReference>
<dbReference type="GO" id="GO:0006950">
    <property type="term" value="P:response to stress"/>
    <property type="evidence" value="ECO:0007669"/>
    <property type="project" value="TreeGrafter"/>
</dbReference>
<organism evidence="3 4">
    <name type="scientific">Ferrithrix thermotolerans DSM 19514</name>
    <dbReference type="NCBI Taxonomy" id="1121881"/>
    <lineage>
        <taxon>Bacteria</taxon>
        <taxon>Bacillati</taxon>
        <taxon>Actinomycetota</taxon>
        <taxon>Acidimicrobiia</taxon>
        <taxon>Acidimicrobiales</taxon>
        <taxon>Acidimicrobiaceae</taxon>
        <taxon>Ferrithrix</taxon>
    </lineage>
</organism>
<dbReference type="PANTHER" id="PTHR33164">
    <property type="entry name" value="TRANSCRIPTIONAL REGULATOR, MARR FAMILY"/>
    <property type="match status" value="1"/>
</dbReference>
<dbReference type="InterPro" id="IPR036388">
    <property type="entry name" value="WH-like_DNA-bd_sf"/>
</dbReference>
<accession>A0A1M4ULI3</accession>